<dbReference type="EMBL" id="LR743589">
    <property type="protein sequence ID" value="CAA2615710.1"/>
    <property type="molecule type" value="Genomic_DNA"/>
</dbReference>
<accession>A0A7I8ICE2</accession>
<dbReference type="AlphaFoldDB" id="A0A7I8ICE2"/>
<keyword evidence="1" id="KW-0460">Magnesium</keyword>
<dbReference type="Proteomes" id="UP001189122">
    <property type="component" value="Unassembled WGS sequence"/>
</dbReference>
<dbReference type="GO" id="GO:0010333">
    <property type="term" value="F:terpene synthase activity"/>
    <property type="evidence" value="ECO:0007669"/>
    <property type="project" value="InterPro"/>
</dbReference>
<dbReference type="PANTHER" id="PTHR31225">
    <property type="entry name" value="OS04G0344100 PROTEIN-RELATED"/>
    <property type="match status" value="1"/>
</dbReference>
<keyword evidence="3" id="KW-1185">Reference proteome</keyword>
<gene>
    <name evidence="2" type="ORF">SI7747_02001960</name>
</gene>
<proteinExistence type="predicted"/>
<protein>
    <submittedName>
        <fullName evidence="2">Uncharacterized protein</fullName>
    </submittedName>
</protein>
<reference evidence="2 3" key="1">
    <citation type="submission" date="2019-12" db="EMBL/GenBank/DDBJ databases">
        <authorList>
            <person name="Scholz U."/>
            <person name="Mascher M."/>
            <person name="Fiebig A."/>
        </authorList>
    </citation>
    <scope>NUCLEOTIDE SEQUENCE</scope>
</reference>
<organism evidence="2">
    <name type="scientific">Spirodela intermedia</name>
    <name type="common">Intermediate duckweed</name>
    <dbReference type="NCBI Taxonomy" id="51605"/>
    <lineage>
        <taxon>Eukaryota</taxon>
        <taxon>Viridiplantae</taxon>
        <taxon>Streptophyta</taxon>
        <taxon>Embryophyta</taxon>
        <taxon>Tracheophyta</taxon>
        <taxon>Spermatophyta</taxon>
        <taxon>Magnoliopsida</taxon>
        <taxon>Liliopsida</taxon>
        <taxon>Araceae</taxon>
        <taxon>Lemnoideae</taxon>
        <taxon>Spirodela</taxon>
    </lineage>
</organism>
<evidence type="ECO:0000256" key="1">
    <source>
        <dbReference type="ARBA" id="ARBA00022842"/>
    </source>
</evidence>
<dbReference type="Gene3D" id="1.50.10.130">
    <property type="entry name" value="Terpene synthase, N-terminal domain"/>
    <property type="match status" value="2"/>
</dbReference>
<evidence type="ECO:0000313" key="3">
    <source>
        <dbReference type="Proteomes" id="UP001189122"/>
    </source>
</evidence>
<dbReference type="EMBL" id="CACRZD030000002">
    <property type="protein sequence ID" value="CAA6655420.1"/>
    <property type="molecule type" value="Genomic_DNA"/>
</dbReference>
<sequence>MQVRARLPIILWVVRKPEGCRCCAHHLGIAHLFTERIGDLLDRAADSKVPEDEGLFQAALRFRVLRHNGYDVAPGTKHLKSPKSAFTAQQLAQINHALELPRHMRIERFEAWRVIQESTSPLLELASLDYNVVQSQLQEELTEVIGVEYANVPERNKNTEEVNRKCTKLNTQMSHFFVEHLALYLGGQSEVKRG</sequence>
<evidence type="ECO:0000313" key="2">
    <source>
        <dbReference type="EMBL" id="CAA2615710.1"/>
    </source>
</evidence>
<dbReference type="InterPro" id="IPR050148">
    <property type="entry name" value="Terpene_synthase-like"/>
</dbReference>
<dbReference type="InterPro" id="IPR008930">
    <property type="entry name" value="Terpenoid_cyclase/PrenylTrfase"/>
</dbReference>
<dbReference type="PANTHER" id="PTHR31225:SF137">
    <property type="entry name" value="TERPENE SYNTHASE 11-RELATED"/>
    <property type="match status" value="1"/>
</dbReference>
<dbReference type="InterPro" id="IPR036965">
    <property type="entry name" value="Terpene_synth_N_sf"/>
</dbReference>
<dbReference type="GO" id="GO:0016114">
    <property type="term" value="P:terpenoid biosynthetic process"/>
    <property type="evidence" value="ECO:0007669"/>
    <property type="project" value="InterPro"/>
</dbReference>
<name>A0A7I8ICE2_SPIIN</name>
<dbReference type="SUPFAM" id="SSF48239">
    <property type="entry name" value="Terpenoid cyclases/Protein prenyltransferases"/>
    <property type="match status" value="1"/>
</dbReference>